<dbReference type="GeneID" id="136801280"/>
<dbReference type="InterPro" id="IPR055251">
    <property type="entry name" value="SOS1_NGEF_PH"/>
</dbReference>
<feature type="region of interest" description="Disordered" evidence="4">
    <location>
        <begin position="537"/>
        <end position="566"/>
    </location>
</feature>
<evidence type="ECO:0000313" key="9">
    <source>
        <dbReference type="Proteomes" id="UP000594262"/>
    </source>
</evidence>
<dbReference type="SUPFAM" id="SSF50044">
    <property type="entry name" value="SH3-domain"/>
    <property type="match status" value="1"/>
</dbReference>
<dbReference type="GO" id="GO:0035556">
    <property type="term" value="P:intracellular signal transduction"/>
    <property type="evidence" value="ECO:0007669"/>
    <property type="project" value="InterPro"/>
</dbReference>
<dbReference type="OrthoDB" id="660555at2759"/>
<dbReference type="AlphaFoldDB" id="A0A7M5X4C4"/>
<dbReference type="Pfam" id="PF07653">
    <property type="entry name" value="SH3_2"/>
    <property type="match status" value="1"/>
</dbReference>
<dbReference type="SUPFAM" id="SSF50729">
    <property type="entry name" value="PH domain-like"/>
    <property type="match status" value="1"/>
</dbReference>
<feature type="compositionally biased region" description="Low complexity" evidence="4">
    <location>
        <begin position="17"/>
        <end position="32"/>
    </location>
</feature>
<dbReference type="EnsemblMetazoa" id="CLYHEMT017629.1">
    <property type="protein sequence ID" value="CLYHEMP017629.1"/>
    <property type="gene ID" value="CLYHEMG017629"/>
</dbReference>
<sequence>MIMMNKKSKKVKKTKDCSTTSKSPTDSPSNSSFAPFTTIRKSFKRLKRKKEQHQRVLSADSVFEHNDGVEDNISKTAIANKPKGSNQDSNQNILKRIASGKRFRIKNNHNSRNVSSTTDIHKFDVVEWSSCESLNENFEKRMRKHNSLRRSKASLLMPSSGKQGKISPPSTKITRYSSLNNILDSKTKPEVKWNSNQNVSSADKENCGIIRLSPPKDEINGEKRKRPRQKANSASLPNICEEKLKPISIEIEIETDDVDTSKNKDKILRAWLSSSDIKSEKIDVLLGMNRKRCSLIVLDDSEEKKKIFGSTPFLDRPPIPSDPKPTLRRDQVLRRCVSTEGLSPKKRRSEMEGYQRRTHKRALSDCHFIAQMPAEMKTSAIEIKNTSDKDLNNGASSIDKEQEEEVKDCLSPPATPTAKSLLSSASAINFTEEKNFKTCDIFSSIQNIPSFFNQNEEIWMKTISDQLPLAIAEALWDHTGLNEDDLAFSSGDVISVLYMEDEASWWWGVRKDGKEGWFPASYVRLRVVQEIDDELTEQVQKEESNTDTNEKSSSQHTPTRSRSTRGNTFLTAMGLQTRSSSLTQHHHKNMEHLMAVRAKCVEELVNTEKDYVQMLRNIIEGYLEKVRQEKSLFTAADAETIFGNIEELYHFHKEFLKELQQAIKFDRMEESIVGHLFIKHKNRFEIYSKYCNNQPRSSARISRLIKEKKYELFFETCRLRQNMIRLSLDGFLLSPVQRICKYPLQLKELLKHTHSEHEDYNTLNEAKTCMQNVAAVINERKRRLENVNKLARWQLTVSNWKDEDVVMKSSDLLFKGPLLKINNGRECERFVYLFDHQLLYFVKEENRRQPLCYRGRVDLDTAIIENLGDNHVFIRGDTVSNVWRIWNTSKTKWCYFRADTAEKKENWLKALENEREHVKEEQKQGFTVLPEVRSAAMESAYTKHIAGVKRGRMRRKSICTNHPELETTYASGPLAGPINRTFSSTLATSSSSSSTRSSNNSKSSLSTSPSSPTNNNNNNNMTSSYSIQSEDGPTVRKRVHKPKRKNSFRWSLNSTIFEKYF</sequence>
<organism evidence="8 9">
    <name type="scientific">Clytia hemisphaerica</name>
    <dbReference type="NCBI Taxonomy" id="252671"/>
    <lineage>
        <taxon>Eukaryota</taxon>
        <taxon>Metazoa</taxon>
        <taxon>Cnidaria</taxon>
        <taxon>Hydrozoa</taxon>
        <taxon>Hydroidolina</taxon>
        <taxon>Leptothecata</taxon>
        <taxon>Obeliida</taxon>
        <taxon>Clytiidae</taxon>
        <taxon>Clytia</taxon>
    </lineage>
</organism>
<dbReference type="InterPro" id="IPR053086">
    <property type="entry name" value="RhoGEF_domain"/>
</dbReference>
<dbReference type="InterPro" id="IPR000219">
    <property type="entry name" value="DH_dom"/>
</dbReference>
<feature type="domain" description="PH" evidence="6">
    <location>
        <begin position="811"/>
        <end position="916"/>
    </location>
</feature>
<accession>A0A7M5X4C4</accession>
<feature type="domain" description="SH3" evidence="5">
    <location>
        <begin position="467"/>
        <end position="528"/>
    </location>
</feature>
<dbReference type="PANTHER" id="PTHR45834">
    <property type="entry name" value="RHO GUANINE NUCLEOTIDE EXCHANGE FACTOR 9-RELATED"/>
    <property type="match status" value="1"/>
</dbReference>
<protein>
    <submittedName>
        <fullName evidence="8">Uncharacterized protein</fullName>
    </submittedName>
</protein>
<keyword evidence="9" id="KW-1185">Reference proteome</keyword>
<keyword evidence="2" id="KW-0344">Guanine-nucleotide releasing factor</keyword>
<dbReference type="Gene3D" id="1.20.900.10">
    <property type="entry name" value="Dbl homology (DH) domain"/>
    <property type="match status" value="1"/>
</dbReference>
<dbReference type="InterPro" id="IPR001452">
    <property type="entry name" value="SH3_domain"/>
</dbReference>
<dbReference type="GO" id="GO:0005085">
    <property type="term" value="F:guanyl-nucleotide exchange factor activity"/>
    <property type="evidence" value="ECO:0007669"/>
    <property type="project" value="UniProtKB-KW"/>
</dbReference>
<feature type="region of interest" description="Disordered" evidence="4">
    <location>
        <begin position="980"/>
        <end position="1043"/>
    </location>
</feature>
<reference evidence="8" key="1">
    <citation type="submission" date="2021-01" db="UniProtKB">
        <authorList>
            <consortium name="EnsemblMetazoa"/>
        </authorList>
    </citation>
    <scope>IDENTIFICATION</scope>
</reference>
<dbReference type="InterPro" id="IPR001331">
    <property type="entry name" value="GDS_CDC24_CS"/>
</dbReference>
<dbReference type="InterPro" id="IPR035899">
    <property type="entry name" value="DBL_dom_sf"/>
</dbReference>
<feature type="compositionally biased region" description="Basic residues" evidence="4">
    <location>
        <begin position="1"/>
        <end position="13"/>
    </location>
</feature>
<dbReference type="PANTHER" id="PTHR45834:SF3">
    <property type="entry name" value="RHO GUANINE NUCLEOTIDE EXCHANGE FACTOR 3, ISOFORM L"/>
    <property type="match status" value="1"/>
</dbReference>
<dbReference type="PROSITE" id="PS00741">
    <property type="entry name" value="DH_1"/>
    <property type="match status" value="1"/>
</dbReference>
<feature type="compositionally biased region" description="Polar residues" evidence="4">
    <location>
        <begin position="551"/>
        <end position="566"/>
    </location>
</feature>
<feature type="region of interest" description="Disordered" evidence="4">
    <location>
        <begin position="1"/>
        <end position="36"/>
    </location>
</feature>
<evidence type="ECO:0000313" key="8">
    <source>
        <dbReference type="EnsemblMetazoa" id="CLYHEMP017629.1"/>
    </source>
</evidence>
<dbReference type="SUPFAM" id="SSF48065">
    <property type="entry name" value="DBL homology domain (DH-domain)"/>
    <property type="match status" value="1"/>
</dbReference>
<evidence type="ECO:0000259" key="7">
    <source>
        <dbReference type="PROSITE" id="PS50010"/>
    </source>
</evidence>
<dbReference type="Pfam" id="PF22697">
    <property type="entry name" value="SOS1_NGEF_PH"/>
    <property type="match status" value="1"/>
</dbReference>
<dbReference type="Pfam" id="PF00621">
    <property type="entry name" value="RhoGEF"/>
    <property type="match status" value="1"/>
</dbReference>
<dbReference type="SMART" id="SM00325">
    <property type="entry name" value="RhoGEF"/>
    <property type="match status" value="1"/>
</dbReference>
<evidence type="ECO:0000256" key="4">
    <source>
        <dbReference type="SAM" id="MobiDB-lite"/>
    </source>
</evidence>
<dbReference type="InterPro" id="IPR036028">
    <property type="entry name" value="SH3-like_dom_sf"/>
</dbReference>
<dbReference type="Gene3D" id="2.30.30.40">
    <property type="entry name" value="SH3 Domains"/>
    <property type="match status" value="1"/>
</dbReference>
<evidence type="ECO:0000256" key="3">
    <source>
        <dbReference type="PROSITE-ProRule" id="PRU00192"/>
    </source>
</evidence>
<dbReference type="Gene3D" id="2.30.29.30">
    <property type="entry name" value="Pleckstrin-homology domain (PH domain)/Phosphotyrosine-binding domain (PTB)"/>
    <property type="match status" value="1"/>
</dbReference>
<evidence type="ECO:0000259" key="6">
    <source>
        <dbReference type="PROSITE" id="PS50003"/>
    </source>
</evidence>
<dbReference type="SMART" id="SM00326">
    <property type="entry name" value="SH3"/>
    <property type="match status" value="1"/>
</dbReference>
<feature type="region of interest" description="Disordered" evidence="4">
    <location>
        <begin position="210"/>
        <end position="235"/>
    </location>
</feature>
<dbReference type="SMART" id="SM00233">
    <property type="entry name" value="PH"/>
    <property type="match status" value="1"/>
</dbReference>
<keyword evidence="1 3" id="KW-0728">SH3 domain</keyword>
<feature type="compositionally biased region" description="Basic and acidic residues" evidence="4">
    <location>
        <begin position="539"/>
        <end position="550"/>
    </location>
</feature>
<dbReference type="Proteomes" id="UP000594262">
    <property type="component" value="Unplaced"/>
</dbReference>
<dbReference type="InterPro" id="IPR011993">
    <property type="entry name" value="PH-like_dom_sf"/>
</dbReference>
<feature type="compositionally biased region" description="Low complexity" evidence="4">
    <location>
        <begin position="983"/>
        <end position="1026"/>
    </location>
</feature>
<name>A0A7M5X4C4_9CNID</name>
<proteinExistence type="predicted"/>
<dbReference type="InterPro" id="IPR001849">
    <property type="entry name" value="PH_domain"/>
</dbReference>
<evidence type="ECO:0000259" key="5">
    <source>
        <dbReference type="PROSITE" id="PS50002"/>
    </source>
</evidence>
<dbReference type="PROSITE" id="PS50002">
    <property type="entry name" value="SH3"/>
    <property type="match status" value="1"/>
</dbReference>
<evidence type="ECO:0000256" key="1">
    <source>
        <dbReference type="ARBA" id="ARBA00022443"/>
    </source>
</evidence>
<dbReference type="PROSITE" id="PS50010">
    <property type="entry name" value="DH_2"/>
    <property type="match status" value="1"/>
</dbReference>
<evidence type="ECO:0000256" key="2">
    <source>
        <dbReference type="ARBA" id="ARBA00022658"/>
    </source>
</evidence>
<dbReference type="RefSeq" id="XP_066914012.1">
    <property type="nucleotide sequence ID" value="XM_067057911.1"/>
</dbReference>
<dbReference type="PROSITE" id="PS50003">
    <property type="entry name" value="PH_DOMAIN"/>
    <property type="match status" value="1"/>
</dbReference>
<feature type="domain" description="DH" evidence="7">
    <location>
        <begin position="596"/>
        <end position="780"/>
    </location>
</feature>
<dbReference type="CDD" id="cd00160">
    <property type="entry name" value="RhoGEF"/>
    <property type="match status" value="1"/>
</dbReference>
<dbReference type="GO" id="GO:0005829">
    <property type="term" value="C:cytosol"/>
    <property type="evidence" value="ECO:0007669"/>
    <property type="project" value="TreeGrafter"/>
</dbReference>